<evidence type="ECO:0000259" key="2">
    <source>
        <dbReference type="PROSITE" id="PS50943"/>
    </source>
</evidence>
<feature type="domain" description="HTH cro/C1-type" evidence="2">
    <location>
        <begin position="32"/>
        <end position="86"/>
    </location>
</feature>
<comment type="caution">
    <text evidence="3">The sequence shown here is derived from an EMBL/GenBank/DDBJ whole genome shotgun (WGS) entry which is preliminary data.</text>
</comment>
<dbReference type="EMBL" id="SNXS01000016">
    <property type="protein sequence ID" value="TDP60470.1"/>
    <property type="molecule type" value="Genomic_DNA"/>
</dbReference>
<dbReference type="Pfam" id="PF13560">
    <property type="entry name" value="HTH_31"/>
    <property type="match status" value="1"/>
</dbReference>
<organism evidence="3 4">
    <name type="scientific">Roseateles toxinivorans</name>
    <dbReference type="NCBI Taxonomy" id="270368"/>
    <lineage>
        <taxon>Bacteria</taxon>
        <taxon>Pseudomonadati</taxon>
        <taxon>Pseudomonadota</taxon>
        <taxon>Betaproteobacteria</taxon>
        <taxon>Burkholderiales</taxon>
        <taxon>Sphaerotilaceae</taxon>
        <taxon>Roseateles</taxon>
    </lineage>
</organism>
<accession>A0A4R6QDS5</accession>
<sequence>MVAHLDETPEDPIEGEISPQIANLRTALGARLRGHRIHRNMTGVALSSAAGISGAMLSKIESAERIPSLPVLVALAAALGVEVGDLFGSSAGLTEPVLVRAGQPLSTRKVDDDDLVQIEQLGVMELPEVQIRLLRMRAAKGCKTMKPVQFDGFWIDHIVKGELVVCIGEREYHLRAGDTMTYRGEVPHYGRFPGGATEVLAVQGWINTNAQRRIKLDGALLSPGQR</sequence>
<dbReference type="InterPro" id="IPR050807">
    <property type="entry name" value="TransReg_Diox_bact_type"/>
</dbReference>
<dbReference type="InterPro" id="IPR011051">
    <property type="entry name" value="RmlC_Cupin_sf"/>
</dbReference>
<dbReference type="PROSITE" id="PS50943">
    <property type="entry name" value="HTH_CROC1"/>
    <property type="match status" value="1"/>
</dbReference>
<dbReference type="Gene3D" id="1.10.260.40">
    <property type="entry name" value="lambda repressor-like DNA-binding domains"/>
    <property type="match status" value="1"/>
</dbReference>
<evidence type="ECO:0000313" key="4">
    <source>
        <dbReference type="Proteomes" id="UP000295361"/>
    </source>
</evidence>
<dbReference type="CDD" id="cd02209">
    <property type="entry name" value="cupin_XRE_C"/>
    <property type="match status" value="1"/>
</dbReference>
<dbReference type="PANTHER" id="PTHR46797:SF1">
    <property type="entry name" value="METHYLPHOSPHONATE SYNTHASE"/>
    <property type="match status" value="1"/>
</dbReference>
<gene>
    <name evidence="3" type="ORF">DES47_11670</name>
</gene>
<dbReference type="InterPro" id="IPR010982">
    <property type="entry name" value="Lambda_DNA-bd_dom_sf"/>
</dbReference>
<dbReference type="SMART" id="SM00530">
    <property type="entry name" value="HTH_XRE"/>
    <property type="match status" value="1"/>
</dbReference>
<dbReference type="AlphaFoldDB" id="A0A4R6QDS5"/>
<proteinExistence type="predicted"/>
<protein>
    <submittedName>
        <fullName evidence="3">XRE family transcriptional regulator</fullName>
    </submittedName>
</protein>
<dbReference type="SUPFAM" id="SSF47413">
    <property type="entry name" value="lambda repressor-like DNA-binding domains"/>
    <property type="match status" value="1"/>
</dbReference>
<dbReference type="GO" id="GO:0003700">
    <property type="term" value="F:DNA-binding transcription factor activity"/>
    <property type="evidence" value="ECO:0007669"/>
    <property type="project" value="TreeGrafter"/>
</dbReference>
<dbReference type="InParanoid" id="A0A4R6QDS5"/>
<evidence type="ECO:0000313" key="3">
    <source>
        <dbReference type="EMBL" id="TDP60470.1"/>
    </source>
</evidence>
<dbReference type="SUPFAM" id="SSF51182">
    <property type="entry name" value="RmlC-like cupins"/>
    <property type="match status" value="1"/>
</dbReference>
<name>A0A4R6QDS5_9BURK</name>
<dbReference type="GO" id="GO:0003677">
    <property type="term" value="F:DNA binding"/>
    <property type="evidence" value="ECO:0007669"/>
    <property type="project" value="UniProtKB-KW"/>
</dbReference>
<dbReference type="Proteomes" id="UP000295361">
    <property type="component" value="Unassembled WGS sequence"/>
</dbReference>
<dbReference type="InterPro" id="IPR001387">
    <property type="entry name" value="Cro/C1-type_HTH"/>
</dbReference>
<reference evidence="3 4" key="1">
    <citation type="submission" date="2019-03" db="EMBL/GenBank/DDBJ databases">
        <title>Genomic Encyclopedia of Type Strains, Phase IV (KMG-IV): sequencing the most valuable type-strain genomes for metagenomic binning, comparative biology and taxonomic classification.</title>
        <authorList>
            <person name="Goeker M."/>
        </authorList>
    </citation>
    <scope>NUCLEOTIDE SEQUENCE [LARGE SCALE GENOMIC DNA]</scope>
    <source>
        <strain evidence="3 4">DSM 16998</strain>
    </source>
</reference>
<dbReference type="PANTHER" id="PTHR46797">
    <property type="entry name" value="HTH-TYPE TRANSCRIPTIONAL REGULATOR"/>
    <property type="match status" value="1"/>
</dbReference>
<keyword evidence="4" id="KW-1185">Reference proteome</keyword>
<keyword evidence="1" id="KW-0238">DNA-binding</keyword>
<dbReference type="GO" id="GO:0005829">
    <property type="term" value="C:cytosol"/>
    <property type="evidence" value="ECO:0007669"/>
    <property type="project" value="TreeGrafter"/>
</dbReference>
<evidence type="ECO:0000256" key="1">
    <source>
        <dbReference type="ARBA" id="ARBA00023125"/>
    </source>
</evidence>
<dbReference type="Gene3D" id="2.60.120.10">
    <property type="entry name" value="Jelly Rolls"/>
    <property type="match status" value="1"/>
</dbReference>
<dbReference type="InterPro" id="IPR014710">
    <property type="entry name" value="RmlC-like_jellyroll"/>
</dbReference>
<dbReference type="CDD" id="cd00093">
    <property type="entry name" value="HTH_XRE"/>
    <property type="match status" value="1"/>
</dbReference>